<keyword evidence="3" id="KW-0804">Transcription</keyword>
<keyword evidence="2 4" id="KW-0238">DNA-binding</keyword>
<dbReference type="PROSITE" id="PS51077">
    <property type="entry name" value="HTH_ICLR"/>
    <property type="match status" value="1"/>
</dbReference>
<evidence type="ECO:0000256" key="2">
    <source>
        <dbReference type="ARBA" id="ARBA00023125"/>
    </source>
</evidence>
<dbReference type="SUPFAM" id="SSF46785">
    <property type="entry name" value="Winged helix' DNA-binding domain"/>
    <property type="match status" value="1"/>
</dbReference>
<dbReference type="SUPFAM" id="SSF55781">
    <property type="entry name" value="GAF domain-like"/>
    <property type="match status" value="1"/>
</dbReference>
<keyword evidence="1" id="KW-0805">Transcription regulation</keyword>
<dbReference type="InterPro" id="IPR029016">
    <property type="entry name" value="GAF-like_dom_sf"/>
</dbReference>
<evidence type="ECO:0000256" key="1">
    <source>
        <dbReference type="ARBA" id="ARBA00023015"/>
    </source>
</evidence>
<dbReference type="GO" id="GO:0045892">
    <property type="term" value="P:negative regulation of DNA-templated transcription"/>
    <property type="evidence" value="ECO:0007669"/>
    <property type="project" value="TreeGrafter"/>
</dbReference>
<accession>A0A1G8K4J8</accession>
<dbReference type="Gene3D" id="3.30.450.40">
    <property type="match status" value="1"/>
</dbReference>
<dbReference type="GO" id="GO:0003700">
    <property type="term" value="F:DNA-binding transcription factor activity"/>
    <property type="evidence" value="ECO:0007669"/>
    <property type="project" value="TreeGrafter"/>
</dbReference>
<organism evidence="4 5">
    <name type="scientific">Rhodococcus triatomae</name>
    <dbReference type="NCBI Taxonomy" id="300028"/>
    <lineage>
        <taxon>Bacteria</taxon>
        <taxon>Bacillati</taxon>
        <taxon>Actinomycetota</taxon>
        <taxon>Actinomycetes</taxon>
        <taxon>Mycobacteriales</taxon>
        <taxon>Nocardiaceae</taxon>
        <taxon>Rhodococcus</taxon>
    </lineage>
</organism>
<dbReference type="Proteomes" id="UP000183263">
    <property type="component" value="Unassembled WGS sequence"/>
</dbReference>
<dbReference type="OrthoDB" id="3734039at2"/>
<evidence type="ECO:0000313" key="4">
    <source>
        <dbReference type="EMBL" id="SDI38348.1"/>
    </source>
</evidence>
<dbReference type="InterPro" id="IPR036388">
    <property type="entry name" value="WH-like_DNA-bd_sf"/>
</dbReference>
<dbReference type="Pfam" id="PF09339">
    <property type="entry name" value="HTH_IclR"/>
    <property type="match status" value="1"/>
</dbReference>
<dbReference type="InterPro" id="IPR036390">
    <property type="entry name" value="WH_DNA-bd_sf"/>
</dbReference>
<dbReference type="AlphaFoldDB" id="A0A1G8K4J8"/>
<name>A0A1G8K4J8_9NOCA</name>
<evidence type="ECO:0000313" key="5">
    <source>
        <dbReference type="Proteomes" id="UP000183263"/>
    </source>
</evidence>
<dbReference type="Gene3D" id="1.10.10.10">
    <property type="entry name" value="Winged helix-like DNA-binding domain superfamily/Winged helix DNA-binding domain"/>
    <property type="match status" value="1"/>
</dbReference>
<sequence length="260" mass="27105">MTTKDGHQAPPTTALRRALRLLGYVAAGGETGNVTEVSRETGVNRVTAMRLIAELEADGLLEPAPGGGHRIGVGFLTVAAAAFRGQGLPDLAGRVLRSVGAATGMSAYLVVLDRADAVYLMREIPDRPLVSSISIGSRVPAHLTTPGRILLADLPVDEVHARVGPEPLAAATVHNPTDYAELDALLERDRTAGCAWSRSGYEPGIDSCAALVRDRSGRGAYAISVAGPAADTADRPDTTSLIEDAVRRGADELSTLLTPL</sequence>
<dbReference type="EMBL" id="FNDN01000007">
    <property type="protein sequence ID" value="SDI38348.1"/>
    <property type="molecule type" value="Genomic_DNA"/>
</dbReference>
<dbReference type="PANTHER" id="PTHR30136">
    <property type="entry name" value="HELIX-TURN-HELIX TRANSCRIPTIONAL REGULATOR, ICLR FAMILY"/>
    <property type="match status" value="1"/>
</dbReference>
<protein>
    <submittedName>
        <fullName evidence="4">DNA-binding transcriptional regulator, IclR family</fullName>
    </submittedName>
</protein>
<dbReference type="PROSITE" id="PS51078">
    <property type="entry name" value="ICLR_ED"/>
    <property type="match status" value="1"/>
</dbReference>
<keyword evidence="5" id="KW-1185">Reference proteome</keyword>
<dbReference type="GO" id="GO:0003677">
    <property type="term" value="F:DNA binding"/>
    <property type="evidence" value="ECO:0007669"/>
    <property type="project" value="UniProtKB-KW"/>
</dbReference>
<dbReference type="InterPro" id="IPR014757">
    <property type="entry name" value="Tscrpt_reg_IclR_C"/>
</dbReference>
<dbReference type="Pfam" id="PF01614">
    <property type="entry name" value="IclR_C"/>
    <property type="match status" value="1"/>
</dbReference>
<dbReference type="PANTHER" id="PTHR30136:SF35">
    <property type="entry name" value="HTH-TYPE TRANSCRIPTIONAL REGULATOR RV1719"/>
    <property type="match status" value="1"/>
</dbReference>
<reference evidence="4 5" key="1">
    <citation type="submission" date="2016-10" db="EMBL/GenBank/DDBJ databases">
        <authorList>
            <person name="de Groot N.N."/>
        </authorList>
    </citation>
    <scope>NUCLEOTIDE SEQUENCE [LARGE SCALE GENOMIC DNA]</scope>
    <source>
        <strain evidence="4 5">DSM 44892</strain>
    </source>
</reference>
<gene>
    <name evidence="4" type="ORF">SAMN05444695_10722</name>
</gene>
<evidence type="ECO:0000256" key="3">
    <source>
        <dbReference type="ARBA" id="ARBA00023163"/>
    </source>
</evidence>
<dbReference type="SMART" id="SM00346">
    <property type="entry name" value="HTH_ICLR"/>
    <property type="match status" value="1"/>
</dbReference>
<proteinExistence type="predicted"/>
<dbReference type="RefSeq" id="WP_083343103.1">
    <property type="nucleotide sequence ID" value="NZ_CP048813.1"/>
</dbReference>
<dbReference type="InterPro" id="IPR005471">
    <property type="entry name" value="Tscrpt_reg_IclR_N"/>
</dbReference>
<dbReference type="InterPro" id="IPR050707">
    <property type="entry name" value="HTH_MetabolicPath_Reg"/>
</dbReference>